<keyword evidence="1" id="KW-1133">Transmembrane helix</keyword>
<dbReference type="InterPro" id="IPR048760">
    <property type="entry name" value="VP0354-like_sensor_dom"/>
</dbReference>
<dbReference type="RefSeq" id="WP_114839641.1">
    <property type="nucleotide sequence ID" value="NZ_CP031217.1"/>
</dbReference>
<dbReference type="PROSITE" id="PS50883">
    <property type="entry name" value="EAL"/>
    <property type="match status" value="1"/>
</dbReference>
<dbReference type="PANTHER" id="PTHR33121:SF71">
    <property type="entry name" value="OXYGEN SENSOR PROTEIN DOSP"/>
    <property type="match status" value="1"/>
</dbReference>
<dbReference type="Gene3D" id="3.30.70.270">
    <property type="match status" value="1"/>
</dbReference>
<dbReference type="Pfam" id="PF00990">
    <property type="entry name" value="GGDEF"/>
    <property type="match status" value="1"/>
</dbReference>
<evidence type="ECO:0000259" key="3">
    <source>
        <dbReference type="PROSITE" id="PS50887"/>
    </source>
</evidence>
<feature type="transmembrane region" description="Helical" evidence="1">
    <location>
        <begin position="307"/>
        <end position="326"/>
    </location>
</feature>
<evidence type="ECO:0000313" key="5">
    <source>
        <dbReference type="EMBL" id="RXK09051.1"/>
    </source>
</evidence>
<dbReference type="SMART" id="SM00267">
    <property type="entry name" value="GGDEF"/>
    <property type="match status" value="1"/>
</dbReference>
<dbReference type="PANTHER" id="PTHR33121">
    <property type="entry name" value="CYCLIC DI-GMP PHOSPHODIESTERASE PDEF"/>
    <property type="match status" value="1"/>
</dbReference>
<dbReference type="SUPFAM" id="SSF103190">
    <property type="entry name" value="Sensory domain-like"/>
    <property type="match status" value="1"/>
</dbReference>
<evidence type="ECO:0000313" key="4">
    <source>
        <dbReference type="EMBL" id="AXH12824.1"/>
    </source>
</evidence>
<dbReference type="EMBL" id="PDKM01000008">
    <property type="protein sequence ID" value="RXK09051.1"/>
    <property type="molecule type" value="Genomic_DNA"/>
</dbReference>
<dbReference type="Gene3D" id="3.30.450.20">
    <property type="entry name" value="PAS domain"/>
    <property type="match status" value="1"/>
</dbReference>
<dbReference type="PROSITE" id="PS50887">
    <property type="entry name" value="GGDEF"/>
    <property type="match status" value="1"/>
</dbReference>
<dbReference type="EMBL" id="CP031217">
    <property type="protein sequence ID" value="AXH12824.1"/>
    <property type="molecule type" value="Genomic_DNA"/>
</dbReference>
<name>A0AAX2A8R4_9BACT</name>
<feature type="domain" description="GGDEF" evidence="3">
    <location>
        <begin position="365"/>
        <end position="499"/>
    </location>
</feature>
<dbReference type="KEGG" id="hbv:ABIV_1835"/>
<dbReference type="InterPro" id="IPR029151">
    <property type="entry name" value="Sensor-like_sf"/>
</dbReference>
<dbReference type="AlphaFoldDB" id="A0AAX2A8R4"/>
<feature type="domain" description="EAL" evidence="2">
    <location>
        <begin position="510"/>
        <end position="751"/>
    </location>
</feature>
<organism evidence="5 7">
    <name type="scientific">Halarcobacter bivalviorum</name>
    <dbReference type="NCBI Taxonomy" id="663364"/>
    <lineage>
        <taxon>Bacteria</taxon>
        <taxon>Pseudomonadati</taxon>
        <taxon>Campylobacterota</taxon>
        <taxon>Epsilonproteobacteria</taxon>
        <taxon>Campylobacterales</taxon>
        <taxon>Arcobacteraceae</taxon>
        <taxon>Halarcobacter</taxon>
    </lineage>
</organism>
<reference evidence="4 6" key="2">
    <citation type="submission" date="2018-07" db="EMBL/GenBank/DDBJ databases">
        <title>Complete genome of the Arcobacter bivalviorum type strain LMG 26154.</title>
        <authorList>
            <person name="Miller W.G."/>
            <person name="Yee E."/>
            <person name="Bono J.L."/>
        </authorList>
    </citation>
    <scope>NUCLEOTIDE SEQUENCE [LARGE SCALE GENOMIC DNA]</scope>
    <source>
        <strain evidence="4 6">LMG 26154</strain>
    </source>
</reference>
<dbReference type="Pfam" id="PF00563">
    <property type="entry name" value="EAL"/>
    <property type="match status" value="1"/>
</dbReference>
<dbReference type="Pfam" id="PF21623">
    <property type="entry name" value="HK_sensor_dom_bact"/>
    <property type="match status" value="1"/>
</dbReference>
<dbReference type="InterPro" id="IPR043128">
    <property type="entry name" value="Rev_trsase/Diguanyl_cyclase"/>
</dbReference>
<evidence type="ECO:0000313" key="6">
    <source>
        <dbReference type="Proteomes" id="UP000253850"/>
    </source>
</evidence>
<dbReference type="Proteomes" id="UP000253850">
    <property type="component" value="Chromosome"/>
</dbReference>
<evidence type="ECO:0000256" key="1">
    <source>
        <dbReference type="SAM" id="Phobius"/>
    </source>
</evidence>
<accession>A0AAX2A8R4</accession>
<dbReference type="Proteomes" id="UP000289193">
    <property type="component" value="Unassembled WGS sequence"/>
</dbReference>
<dbReference type="InterPro" id="IPR035919">
    <property type="entry name" value="EAL_sf"/>
</dbReference>
<dbReference type="SMART" id="SM00052">
    <property type="entry name" value="EAL"/>
    <property type="match status" value="1"/>
</dbReference>
<protein>
    <submittedName>
        <fullName evidence="4">Diguanylate cyclase/phosphodiesterase</fullName>
    </submittedName>
</protein>
<dbReference type="InterPro" id="IPR000160">
    <property type="entry name" value="GGDEF_dom"/>
</dbReference>
<keyword evidence="1" id="KW-0472">Membrane</keyword>
<dbReference type="InterPro" id="IPR029787">
    <property type="entry name" value="Nucleotide_cyclase"/>
</dbReference>
<reference evidence="5 7" key="1">
    <citation type="submission" date="2017-10" db="EMBL/GenBank/DDBJ databases">
        <title>Genomics of the genus Arcobacter.</title>
        <authorList>
            <person name="Perez-Cataluna A."/>
            <person name="Figueras M.J."/>
        </authorList>
    </citation>
    <scope>NUCLEOTIDE SEQUENCE [LARGE SCALE GENOMIC DNA]</scope>
    <source>
        <strain evidence="5 7">CECT 7835</strain>
    </source>
</reference>
<dbReference type="CDD" id="cd01948">
    <property type="entry name" value="EAL"/>
    <property type="match status" value="1"/>
</dbReference>
<proteinExistence type="predicted"/>
<evidence type="ECO:0000259" key="2">
    <source>
        <dbReference type="PROSITE" id="PS50883"/>
    </source>
</evidence>
<dbReference type="GO" id="GO:0071111">
    <property type="term" value="F:cyclic-guanylate-specific phosphodiesterase activity"/>
    <property type="evidence" value="ECO:0007669"/>
    <property type="project" value="InterPro"/>
</dbReference>
<sequence length="751" mass="88336">MERINYKYSFLALFFIFTLCLLGLLFFAFQSTHKNDINKISLEQMRSKAYEKEKELLLYIKTYNLAISSLAQSELLNRYINKKENKKELEELFLVVKKSLPSAIQVRLLDINGMEKIRVEGAPSGKFGDEEISFIVPEERLQDKSSRDYFIRFKNLEEEIGFSKLDLEREYGKLVLPKKVSLRIGKVVFNEKGEKAGVLIINISFDDFLKQYENALLYDVMIVDNLGKFILHSNPEYGIKSDKYDTYLLKDAFDSFDARNALFYEEYLSSTFYSKKLHFFETGQELRLVLGLKYHDLAVQNKKDRDITYLVFIILILLTLPVIIYFSKTPELLKNKLKTQMVTDNLTYLPNKEGLLFNYKNNESRNKIVIILEIDNFSKVTNAYGYKVANQLIKSIAKFLTYYEFTDRFYELYKIDKNSFAFIYNFDNKELLKKDVETLFKDIENEEFEIRNNFKILVECTIGVSSTEEATNIARKVQEAEIALETANFIKSNIYIYNREDKRVELNKDNIRLANKVKKAIENDDVIVHFQPIYNNKQEMIEKYETLVRLKYEDELLYPDSFLSIAKDIKKYKKLTKSIIKKSFEYFQNLETEFSINLSAEDISSEEIRTYIYENIEKYKVGQKLVIELVESEAIENYEEFLNFIKEVKALGCKIAIDDFGSGYSNYQYIINLNEYIDYLKIDGTLIRDIHENRKTQLLVGTLKFLCDNLGIKTIAEYIENKEIFDYVKSMGINYSQGYYIGKPNEKIVED</sequence>
<keyword evidence="1" id="KW-0812">Transmembrane</keyword>
<dbReference type="SUPFAM" id="SSF141868">
    <property type="entry name" value="EAL domain-like"/>
    <property type="match status" value="1"/>
</dbReference>
<evidence type="ECO:0000313" key="7">
    <source>
        <dbReference type="Proteomes" id="UP000289193"/>
    </source>
</evidence>
<gene>
    <name evidence="4" type="ORF">ABIV_1835</name>
    <name evidence="5" type="ORF">CRV05_12290</name>
</gene>
<keyword evidence="7" id="KW-1185">Reference proteome</keyword>
<dbReference type="InterPro" id="IPR050706">
    <property type="entry name" value="Cyclic-di-GMP_PDE-like"/>
</dbReference>
<dbReference type="InterPro" id="IPR001633">
    <property type="entry name" value="EAL_dom"/>
</dbReference>
<dbReference type="Gene3D" id="3.20.20.450">
    <property type="entry name" value="EAL domain"/>
    <property type="match status" value="1"/>
</dbReference>
<dbReference type="SUPFAM" id="SSF55073">
    <property type="entry name" value="Nucleotide cyclase"/>
    <property type="match status" value="1"/>
</dbReference>